<protein>
    <submittedName>
        <fullName evidence="1">Uncharacterized protein</fullName>
    </submittedName>
</protein>
<dbReference type="EMBL" id="HBKO01034173">
    <property type="protein sequence ID" value="CAE2255862.1"/>
    <property type="molecule type" value="Transcribed_RNA"/>
</dbReference>
<proteinExistence type="predicted"/>
<evidence type="ECO:0000313" key="1">
    <source>
        <dbReference type="EMBL" id="CAE2255862.1"/>
    </source>
</evidence>
<name>A0A7S4J8U1_9EUKA</name>
<organism evidence="1">
    <name type="scientific">Prymnesium polylepis</name>
    <dbReference type="NCBI Taxonomy" id="72548"/>
    <lineage>
        <taxon>Eukaryota</taxon>
        <taxon>Haptista</taxon>
        <taxon>Haptophyta</taxon>
        <taxon>Prymnesiophyceae</taxon>
        <taxon>Prymnesiales</taxon>
        <taxon>Prymnesiaceae</taxon>
        <taxon>Prymnesium</taxon>
    </lineage>
</organism>
<sequence length="176" mass="18822">METADAPPIASDGRLVGDWELVGCTSPEFAKRRGLTGLGAAPFTKLNRLHFSFTAEGRLVARETLDFFGRPVLMNELRGAVGFSEDGLSMQEQYLEADMGGQQNSPAFRSATATIAASVITSDGKLRLGRTTDGLLVFRKMAPGQLASFLADNLLPTDGGTYLGNPKWKGPVERAA</sequence>
<gene>
    <name evidence="1" type="ORF">CPOL0286_LOCUS15524</name>
</gene>
<dbReference type="AlphaFoldDB" id="A0A7S4J8U1"/>
<reference evidence="1" key="1">
    <citation type="submission" date="2021-01" db="EMBL/GenBank/DDBJ databases">
        <authorList>
            <person name="Corre E."/>
            <person name="Pelletier E."/>
            <person name="Niang G."/>
            <person name="Scheremetjew M."/>
            <person name="Finn R."/>
            <person name="Kale V."/>
            <person name="Holt S."/>
            <person name="Cochrane G."/>
            <person name="Meng A."/>
            <person name="Brown T."/>
            <person name="Cohen L."/>
        </authorList>
    </citation>
    <scope>NUCLEOTIDE SEQUENCE</scope>
    <source>
        <strain evidence="1">UIO037</strain>
    </source>
</reference>
<accession>A0A7S4J8U1</accession>